<dbReference type="AlphaFoldDB" id="A0A1I2XYZ6"/>
<gene>
    <name evidence="1" type="ORF">SAMN02787118_1549</name>
</gene>
<dbReference type="InterPro" id="IPR029032">
    <property type="entry name" value="AhpD-like"/>
</dbReference>
<protein>
    <submittedName>
        <fullName evidence="1">Uncharacterized protein</fullName>
    </submittedName>
</protein>
<dbReference type="Proteomes" id="UP000181942">
    <property type="component" value="Unassembled WGS sequence"/>
</dbReference>
<reference evidence="1 2" key="1">
    <citation type="submission" date="2016-10" db="EMBL/GenBank/DDBJ databases">
        <authorList>
            <person name="de Groot N.N."/>
        </authorList>
    </citation>
    <scope>NUCLEOTIDE SEQUENCE [LARGE SCALE GENOMIC DNA]</scope>
    <source>
        <strain evidence="1 2">OK461</strain>
    </source>
</reference>
<evidence type="ECO:0000313" key="2">
    <source>
        <dbReference type="Proteomes" id="UP000181942"/>
    </source>
</evidence>
<dbReference type="SUPFAM" id="SSF69118">
    <property type="entry name" value="AhpD-like"/>
    <property type="match status" value="1"/>
</dbReference>
<evidence type="ECO:0000313" key="1">
    <source>
        <dbReference type="EMBL" id="SFH18287.1"/>
    </source>
</evidence>
<dbReference type="EMBL" id="FONR01000054">
    <property type="protein sequence ID" value="SFH18287.1"/>
    <property type="molecule type" value="Genomic_DNA"/>
</dbReference>
<sequence length="79" mass="8568">MHTKDATHGGETSVRLNLIAAEDTAFTEAERAPLELAEQGTRIVRSNEARANAANRYDEDQLAGLVSLIALINAYNRTA</sequence>
<dbReference type="Gene3D" id="1.20.1290.10">
    <property type="entry name" value="AhpD-like"/>
    <property type="match status" value="1"/>
</dbReference>
<organism evidence="1 2">
    <name type="scientific">Streptomyces mirabilis</name>
    <dbReference type="NCBI Taxonomy" id="68239"/>
    <lineage>
        <taxon>Bacteria</taxon>
        <taxon>Bacillati</taxon>
        <taxon>Actinomycetota</taxon>
        <taxon>Actinomycetes</taxon>
        <taxon>Kitasatosporales</taxon>
        <taxon>Streptomycetaceae</taxon>
        <taxon>Streptomyces</taxon>
    </lineage>
</organism>
<accession>A0A1I2XYZ6</accession>
<name>A0A1I2XYZ6_9ACTN</name>
<proteinExistence type="predicted"/>